<evidence type="ECO:0000313" key="3">
    <source>
        <dbReference type="Proteomes" id="UP000814176"/>
    </source>
</evidence>
<sequence>MLCGSQFQAPENYRKAEANSVSNAAIHAVLDAPQALENEGRSVELAGQLAPTTLSDNPPPFALPAGPPEQTLLVNTQAQTTESVLTIILAGFDQSVLDNPTSYLEIIPVGLPFTCEHLVSGLINAQCRPGRILQHLIAQGRASTIRFGASRHALDVAEHSPDEYFSYQRGFREHGDLAAILNTTSGHTGIEPCGTGLNFPSCVEVYDHARNMDSTLPDDVPLYSVYFYIDQMVNPLLSSSARAIPVPVPVPAPSMNPLSNSNVDLTSTHHSQATIQSLHPSQSLENGSTSHSHGLLVTSSDARLLQQYLDQHFPDETDIITAIQSRQEQLQSSASTSRSRSTRNRPLPLNLWLFRFRQLKNILSHFGIPVNSPVGTLELRVQGHLPQSVGSRVQGRSARVKYEDIYEWAGVERSTAANIRPIYLQLEAAYRANHPVNRAHIFVSLPEAQQHLIKLAGSIIEGKFFVGIEDELDADEQLPWVTMKRETCVEELRVFHKTSGQFLSDAVSGS</sequence>
<dbReference type="Proteomes" id="UP000814176">
    <property type="component" value="Unassembled WGS sequence"/>
</dbReference>
<comment type="caution">
    <text evidence="2">The sequence shown here is derived from an EMBL/GenBank/DDBJ whole genome shotgun (WGS) entry which is preliminary data.</text>
</comment>
<organism evidence="2 3">
    <name type="scientific">Rhodofomes roseus</name>
    <dbReference type="NCBI Taxonomy" id="34475"/>
    <lineage>
        <taxon>Eukaryota</taxon>
        <taxon>Fungi</taxon>
        <taxon>Dikarya</taxon>
        <taxon>Basidiomycota</taxon>
        <taxon>Agaricomycotina</taxon>
        <taxon>Agaricomycetes</taxon>
        <taxon>Polyporales</taxon>
        <taxon>Rhodofomes</taxon>
    </lineage>
</organism>
<proteinExistence type="predicted"/>
<keyword evidence="3" id="KW-1185">Reference proteome</keyword>
<dbReference type="RefSeq" id="XP_047776229.1">
    <property type="nucleotide sequence ID" value="XM_047927778.1"/>
</dbReference>
<protein>
    <submittedName>
        <fullName evidence="2">Uncharacterized protein</fullName>
    </submittedName>
</protein>
<evidence type="ECO:0000256" key="1">
    <source>
        <dbReference type="SAM" id="MobiDB-lite"/>
    </source>
</evidence>
<reference evidence="2 3" key="1">
    <citation type="journal article" date="2021" name="Environ. Microbiol.">
        <title>Gene family expansions and transcriptome signatures uncover fungal adaptations to wood decay.</title>
        <authorList>
            <person name="Hage H."/>
            <person name="Miyauchi S."/>
            <person name="Viragh M."/>
            <person name="Drula E."/>
            <person name="Min B."/>
            <person name="Chaduli D."/>
            <person name="Navarro D."/>
            <person name="Favel A."/>
            <person name="Norest M."/>
            <person name="Lesage-Meessen L."/>
            <person name="Balint B."/>
            <person name="Merenyi Z."/>
            <person name="de Eugenio L."/>
            <person name="Morin E."/>
            <person name="Martinez A.T."/>
            <person name="Baldrian P."/>
            <person name="Stursova M."/>
            <person name="Martinez M.J."/>
            <person name="Novotny C."/>
            <person name="Magnuson J.K."/>
            <person name="Spatafora J.W."/>
            <person name="Maurice S."/>
            <person name="Pangilinan J."/>
            <person name="Andreopoulos W."/>
            <person name="LaButti K."/>
            <person name="Hundley H."/>
            <person name="Na H."/>
            <person name="Kuo A."/>
            <person name="Barry K."/>
            <person name="Lipzen A."/>
            <person name="Henrissat B."/>
            <person name="Riley R."/>
            <person name="Ahrendt S."/>
            <person name="Nagy L.G."/>
            <person name="Grigoriev I.V."/>
            <person name="Martin F."/>
            <person name="Rosso M.N."/>
        </authorList>
    </citation>
    <scope>NUCLEOTIDE SEQUENCE [LARGE SCALE GENOMIC DNA]</scope>
    <source>
        <strain evidence="2 3">CIRM-BRFM 1785</strain>
    </source>
</reference>
<dbReference type="EMBL" id="JADCUA010000018">
    <property type="protein sequence ID" value="KAH9833489.1"/>
    <property type="molecule type" value="Genomic_DNA"/>
</dbReference>
<dbReference type="GeneID" id="72008510"/>
<evidence type="ECO:0000313" key="2">
    <source>
        <dbReference type="EMBL" id="KAH9833489.1"/>
    </source>
</evidence>
<feature type="compositionally biased region" description="Polar residues" evidence="1">
    <location>
        <begin position="256"/>
        <end position="292"/>
    </location>
</feature>
<name>A0ABQ8K8G9_9APHY</name>
<gene>
    <name evidence="2" type="ORF">C8Q71DRAFT_860285</name>
</gene>
<feature type="region of interest" description="Disordered" evidence="1">
    <location>
        <begin position="255"/>
        <end position="292"/>
    </location>
</feature>
<accession>A0ABQ8K8G9</accession>